<proteinExistence type="predicted"/>
<keyword evidence="2" id="KW-1185">Reference proteome</keyword>
<organism evidence="1 2">
    <name type="scientific">Puccinia striiformis f. sp. tritici</name>
    <dbReference type="NCBI Taxonomy" id="168172"/>
    <lineage>
        <taxon>Eukaryota</taxon>
        <taxon>Fungi</taxon>
        <taxon>Dikarya</taxon>
        <taxon>Basidiomycota</taxon>
        <taxon>Pucciniomycotina</taxon>
        <taxon>Pucciniomycetes</taxon>
        <taxon>Pucciniales</taxon>
        <taxon>Pucciniaceae</taxon>
        <taxon>Puccinia</taxon>
    </lineage>
</organism>
<evidence type="ECO:0000313" key="2">
    <source>
        <dbReference type="Proteomes" id="UP001060170"/>
    </source>
</evidence>
<dbReference type="EMBL" id="CM045865">
    <property type="protein sequence ID" value="KAI7962204.1"/>
    <property type="molecule type" value="Genomic_DNA"/>
</dbReference>
<comment type="caution">
    <text evidence="1">The sequence shown here is derived from an EMBL/GenBank/DDBJ whole genome shotgun (WGS) entry which is preliminary data.</text>
</comment>
<dbReference type="Proteomes" id="UP001060170">
    <property type="component" value="Chromosome 1"/>
</dbReference>
<reference evidence="2" key="1">
    <citation type="journal article" date="2018" name="BMC Genomics">
        <title>Genomic insights into host adaptation between the wheat stripe rust pathogen (Puccinia striiformis f. sp. tritici) and the barley stripe rust pathogen (Puccinia striiformis f. sp. hordei).</title>
        <authorList>
            <person name="Xia C."/>
            <person name="Wang M."/>
            <person name="Yin C."/>
            <person name="Cornejo O.E."/>
            <person name="Hulbert S.H."/>
            <person name="Chen X."/>
        </authorList>
    </citation>
    <scope>NUCLEOTIDE SEQUENCE [LARGE SCALE GENOMIC DNA]</scope>
    <source>
        <strain evidence="2">93-210</strain>
    </source>
</reference>
<protein>
    <submittedName>
        <fullName evidence="1">Uncharacterized protein</fullName>
    </submittedName>
</protein>
<reference evidence="1 2" key="3">
    <citation type="journal article" date="2022" name="Microbiol. Spectr.">
        <title>Folding features and dynamics of 3D genome architecture in plant fungal pathogens.</title>
        <authorList>
            <person name="Xia C."/>
        </authorList>
    </citation>
    <scope>NUCLEOTIDE SEQUENCE [LARGE SCALE GENOMIC DNA]</scope>
    <source>
        <strain evidence="1 2">93-210</strain>
    </source>
</reference>
<sequence length="97" mass="10807">GIQESYEEWEEASSLVEASKAKAFSAQDEQDFTVVKSLLNQRYGPLLLILNFPFGTDSSIHASTAMPPSHKALNVHCDFRHAQPLSMNFSSQSSYIK</sequence>
<accession>A0ACC0EWV2</accession>
<name>A0ACC0EWV2_9BASI</name>
<feature type="non-terminal residue" evidence="1">
    <location>
        <position position="1"/>
    </location>
</feature>
<evidence type="ECO:0000313" key="1">
    <source>
        <dbReference type="EMBL" id="KAI7962204.1"/>
    </source>
</evidence>
<gene>
    <name evidence="1" type="ORF">MJO28_000298</name>
</gene>
<reference evidence="2" key="2">
    <citation type="journal article" date="2018" name="Mol. Plant Microbe Interact.">
        <title>Genome sequence resources for the wheat stripe rust pathogen (Puccinia striiformis f. sp. tritici) and the barley stripe rust pathogen (Puccinia striiformis f. sp. hordei).</title>
        <authorList>
            <person name="Xia C."/>
            <person name="Wang M."/>
            <person name="Yin C."/>
            <person name="Cornejo O.E."/>
            <person name="Hulbert S.H."/>
            <person name="Chen X."/>
        </authorList>
    </citation>
    <scope>NUCLEOTIDE SEQUENCE [LARGE SCALE GENOMIC DNA]</scope>
    <source>
        <strain evidence="2">93-210</strain>
    </source>
</reference>